<proteinExistence type="predicted"/>
<dbReference type="Pfam" id="PF20554">
    <property type="entry name" value="DUF6766"/>
    <property type="match status" value="1"/>
</dbReference>
<gene>
    <name evidence="1" type="ORF">E5K00_20655</name>
</gene>
<organism evidence="1 2">
    <name type="scientific">Hymenobacter aquaticus</name>
    <dbReference type="NCBI Taxonomy" id="1867101"/>
    <lineage>
        <taxon>Bacteria</taxon>
        <taxon>Pseudomonadati</taxon>
        <taxon>Bacteroidota</taxon>
        <taxon>Cytophagia</taxon>
        <taxon>Cytophagales</taxon>
        <taxon>Hymenobacteraceae</taxon>
        <taxon>Hymenobacter</taxon>
    </lineage>
</organism>
<dbReference type="RefSeq" id="WP_135465212.1">
    <property type="nucleotide sequence ID" value="NZ_SRLC01000003.1"/>
</dbReference>
<evidence type="ECO:0000313" key="2">
    <source>
        <dbReference type="Proteomes" id="UP000297549"/>
    </source>
</evidence>
<dbReference type="Proteomes" id="UP000297549">
    <property type="component" value="Unassembled WGS sequence"/>
</dbReference>
<dbReference type="InterPro" id="IPR046657">
    <property type="entry name" value="DUF6766"/>
</dbReference>
<sequence>MYNIEHQQGKGAVSLREFLATSRFWFQSFQNWQSEFLSIVSIVGLSIFLRQQGSPESKPVDARHAETGR</sequence>
<protein>
    <submittedName>
        <fullName evidence="1">Uncharacterized protein</fullName>
    </submittedName>
</protein>
<accession>A0A4Z0PRR1</accession>
<comment type="caution">
    <text evidence="1">The sequence shown here is derived from an EMBL/GenBank/DDBJ whole genome shotgun (WGS) entry which is preliminary data.</text>
</comment>
<dbReference type="EMBL" id="SRLC01000003">
    <property type="protein sequence ID" value="TGE20410.1"/>
    <property type="molecule type" value="Genomic_DNA"/>
</dbReference>
<keyword evidence="2" id="KW-1185">Reference proteome</keyword>
<dbReference type="OrthoDB" id="187863at2"/>
<reference evidence="1 2" key="1">
    <citation type="submission" date="2019-04" db="EMBL/GenBank/DDBJ databases">
        <authorList>
            <person name="Feng G."/>
            <person name="Zhang J."/>
            <person name="Zhu H."/>
        </authorList>
    </citation>
    <scope>NUCLEOTIDE SEQUENCE [LARGE SCALE GENOMIC DNA]</scope>
    <source>
        <strain evidence="1 2">JCM 31653</strain>
    </source>
</reference>
<name>A0A4Z0PRR1_9BACT</name>
<evidence type="ECO:0000313" key="1">
    <source>
        <dbReference type="EMBL" id="TGE20410.1"/>
    </source>
</evidence>
<dbReference type="AlphaFoldDB" id="A0A4Z0PRR1"/>